<evidence type="ECO:0000313" key="14">
    <source>
        <dbReference type="Proteomes" id="UP000006078"/>
    </source>
</evidence>
<protein>
    <recommendedName>
        <fullName evidence="7">DNA 3'-5' helicase</fullName>
        <ecNumber evidence="7">5.6.2.4</ecNumber>
    </recommendedName>
</protein>
<dbReference type="Proteomes" id="UP000011016">
    <property type="component" value="Unassembled WGS sequence"/>
</dbReference>
<dbReference type="EC" id="5.6.2.4" evidence="7"/>
<dbReference type="InterPro" id="IPR000212">
    <property type="entry name" value="DNA_helicase_UvrD/REP"/>
</dbReference>
<keyword evidence="3 9" id="KW-0347">Helicase</keyword>
<dbReference type="InterPro" id="IPR027417">
    <property type="entry name" value="P-loop_NTPase"/>
</dbReference>
<evidence type="ECO:0000313" key="15">
    <source>
        <dbReference type="Proteomes" id="UP000011016"/>
    </source>
</evidence>
<evidence type="ECO:0000256" key="3">
    <source>
        <dbReference type="ARBA" id="ARBA00022806"/>
    </source>
</evidence>
<evidence type="ECO:0000256" key="2">
    <source>
        <dbReference type="ARBA" id="ARBA00022801"/>
    </source>
</evidence>
<dbReference type="GO" id="GO:0005829">
    <property type="term" value="C:cytosol"/>
    <property type="evidence" value="ECO:0007669"/>
    <property type="project" value="TreeGrafter"/>
</dbReference>
<evidence type="ECO:0000313" key="12">
    <source>
        <dbReference type="EMBL" id="CCI83082.1"/>
    </source>
</evidence>
<dbReference type="GO" id="GO:0000725">
    <property type="term" value="P:recombinational repair"/>
    <property type="evidence" value="ECO:0007669"/>
    <property type="project" value="TreeGrafter"/>
</dbReference>
<dbReference type="PANTHER" id="PTHR11070">
    <property type="entry name" value="UVRD / RECB / PCRA DNA HELICASE FAMILY MEMBER"/>
    <property type="match status" value="1"/>
</dbReference>
<dbReference type="Pfam" id="PF13361">
    <property type="entry name" value="UvrD_C"/>
    <property type="match status" value="1"/>
</dbReference>
<dbReference type="GO" id="GO:0016787">
    <property type="term" value="F:hydrolase activity"/>
    <property type="evidence" value="ECO:0007669"/>
    <property type="project" value="UniProtKB-UniRule"/>
</dbReference>
<dbReference type="GO" id="GO:0005524">
    <property type="term" value="F:ATP binding"/>
    <property type="evidence" value="ECO:0007669"/>
    <property type="project" value="UniProtKB-UniRule"/>
</dbReference>
<feature type="binding site" evidence="9">
    <location>
        <begin position="311"/>
        <end position="318"/>
    </location>
    <ligand>
        <name>ATP</name>
        <dbReference type="ChEBI" id="CHEBI:30616"/>
    </ligand>
</feature>
<sequence length="786" mass="85834">MAMITLYQGRGHLDGSLKKPVMSFIEKIQEDPTSPGLNLKRPEGALDEKVRVARVNDQFRAVVFQLTGGKDAHFVYYGTFNHDEAYDIASRLTYRLNPVNSLTEIVKHPPANAEPAPGDDSKPAGGDAAPDAQAAEQTTAQAEGAAPRPDAEPAAAAPGRAKEKSAAEELRSRGIERSDLTDRLGFSSEGADIVFSGRTPDDALAALEESRPDWEIDAYLALAQGLSIEETIAEAGLDSDFEPDRSASEAEQISESLKNHPGNNRFVMVEGHDALRRALDSMSFKEWRVFLNPPQRAIVERNYSGSGRVFGGAGTGKTVVALHRARRLAKDNPDAAILLTTFTRSLAKSLKEQMDELYPERQKPREPGQPGIFICGVDQLAYAVPQRATAAERSAAAQQVLGRATDATPAASSSITELWAQALTLTAPELDGELKNPHFLDQEFTQVVLANRVAEQRGYLKVSRRGRGVALSRKQRKEVWKVIDTFRNLCRQNNAVSYPTKAALAAEILRVKDEDLFDHVVVDEAQDFHAAHWLMLRAAVPEGPNDIFLAEDSHQRIYGQRLVLGRFGITTRGRASTRLTLNYRTTAEILDYATRILEGDDWVDAEGEEDSVAGYRSARRGPKPIVRDGLGSLAGQVDVAAEKIRGWLDDSPNAVIGVLTRAKDSRRSIAALLQDRGVPASVSADGVTKRTRRAIGADPADEPEEPASVIVSTMHSAKGLEFEKVVLIGMDDDSVPRVARGIPEDEREDARQRERALLYVAASRARDELLITAAKPLSEMLPQKAA</sequence>
<dbReference type="OrthoDB" id="3196525at2"/>
<evidence type="ECO:0000256" key="7">
    <source>
        <dbReference type="ARBA" id="ARBA00034808"/>
    </source>
</evidence>
<evidence type="ECO:0000259" key="11">
    <source>
        <dbReference type="PROSITE" id="PS51198"/>
    </source>
</evidence>
<feature type="compositionally biased region" description="Low complexity" evidence="10">
    <location>
        <begin position="123"/>
        <end position="159"/>
    </location>
</feature>
<gene>
    <name evidence="12" type="ORF">BN46_0334</name>
    <name evidence="13" type="ORF">HMPREF9719_00169</name>
</gene>
<name>I7L882_9CORY</name>
<evidence type="ECO:0000256" key="1">
    <source>
        <dbReference type="ARBA" id="ARBA00022741"/>
    </source>
</evidence>
<dbReference type="InterPro" id="IPR014016">
    <property type="entry name" value="UvrD-like_ATP-bd"/>
</dbReference>
<dbReference type="GO" id="GO:0043138">
    <property type="term" value="F:3'-5' DNA helicase activity"/>
    <property type="evidence" value="ECO:0007669"/>
    <property type="project" value="UniProtKB-EC"/>
</dbReference>
<feature type="region of interest" description="Disordered" evidence="10">
    <location>
        <begin position="242"/>
        <end position="261"/>
    </location>
</feature>
<feature type="compositionally biased region" description="Basic and acidic residues" evidence="10">
    <location>
        <begin position="160"/>
        <end position="174"/>
    </location>
</feature>
<dbReference type="EMBL" id="AHAE01000009">
    <property type="protein sequence ID" value="EJZ82900.1"/>
    <property type="molecule type" value="Genomic_DNA"/>
</dbReference>
<dbReference type="RefSeq" id="WP_004600059.1">
    <property type="nucleotide sequence ID" value="NZ_HF541865.1"/>
</dbReference>
<dbReference type="HOGENOM" id="CLU_023846_0_0_11"/>
<feature type="region of interest" description="Disordered" evidence="10">
    <location>
        <begin position="108"/>
        <end position="174"/>
    </location>
</feature>
<evidence type="ECO:0000256" key="4">
    <source>
        <dbReference type="ARBA" id="ARBA00022840"/>
    </source>
</evidence>
<comment type="catalytic activity">
    <reaction evidence="6">
        <text>Couples ATP hydrolysis with the unwinding of duplex DNA by translocating in the 3'-5' direction.</text>
        <dbReference type="EC" id="5.6.2.4"/>
    </reaction>
</comment>
<evidence type="ECO:0000256" key="5">
    <source>
        <dbReference type="ARBA" id="ARBA00023235"/>
    </source>
</evidence>
<dbReference type="PROSITE" id="PS51198">
    <property type="entry name" value="UVRD_HELICASE_ATP_BIND"/>
    <property type="match status" value="1"/>
</dbReference>
<dbReference type="PATRIC" id="fig|883169.3.peg.162"/>
<dbReference type="PANTHER" id="PTHR11070:SF45">
    <property type="entry name" value="DNA 3'-5' HELICASE"/>
    <property type="match status" value="1"/>
</dbReference>
<keyword evidence="2 9" id="KW-0378">Hydrolase</keyword>
<evidence type="ECO:0000313" key="13">
    <source>
        <dbReference type="EMBL" id="EJZ82900.1"/>
    </source>
</evidence>
<evidence type="ECO:0000256" key="9">
    <source>
        <dbReference type="PROSITE-ProRule" id="PRU00560"/>
    </source>
</evidence>
<comment type="caution">
    <text evidence="12">The sequence shown here is derived from an EMBL/GenBank/DDBJ whole genome shotgun (WGS) entry which is preliminary data.</text>
</comment>
<evidence type="ECO:0000256" key="8">
    <source>
        <dbReference type="ARBA" id="ARBA00048988"/>
    </source>
</evidence>
<dbReference type="GO" id="GO:0003677">
    <property type="term" value="F:DNA binding"/>
    <property type="evidence" value="ECO:0007669"/>
    <property type="project" value="InterPro"/>
</dbReference>
<dbReference type="SUPFAM" id="SSF52540">
    <property type="entry name" value="P-loop containing nucleoside triphosphate hydrolases"/>
    <property type="match status" value="1"/>
</dbReference>
<dbReference type="eggNOG" id="COG0210">
    <property type="taxonomic scope" value="Bacteria"/>
</dbReference>
<reference evidence="12 15" key="1">
    <citation type="journal article" date="2012" name="J. Bacteriol.">
        <title>Draft Genome Sequence of Turicella otitidis ATCC 51513, Isolated from Middle Ear Fluid from a Child with Otitis Media.</title>
        <authorList>
            <person name="Brinkrolf K."/>
            <person name="Schneider J."/>
            <person name="Knecht M."/>
            <person name="Ruckert C."/>
            <person name="Tauch A."/>
        </authorList>
    </citation>
    <scope>NUCLEOTIDE SEQUENCE [LARGE SCALE GENOMIC DNA]</scope>
    <source>
        <strain evidence="12 15">ATCC 51513</strain>
    </source>
</reference>
<keyword evidence="14" id="KW-1185">Reference proteome</keyword>
<evidence type="ECO:0000256" key="6">
    <source>
        <dbReference type="ARBA" id="ARBA00034617"/>
    </source>
</evidence>
<feature type="domain" description="UvrD-like helicase ATP-binding" evidence="11">
    <location>
        <begin position="290"/>
        <end position="586"/>
    </location>
</feature>
<evidence type="ECO:0000256" key="10">
    <source>
        <dbReference type="SAM" id="MobiDB-lite"/>
    </source>
</evidence>
<keyword evidence="5" id="KW-0413">Isomerase</keyword>
<proteinExistence type="predicted"/>
<keyword evidence="4 9" id="KW-0067">ATP-binding</keyword>
<dbReference type="InterPro" id="IPR014017">
    <property type="entry name" value="DNA_helicase_UvrD-like_C"/>
</dbReference>
<dbReference type="Proteomes" id="UP000006078">
    <property type="component" value="Unassembled WGS sequence"/>
</dbReference>
<organism evidence="12 15">
    <name type="scientific">Corynebacterium otitidis ATCC 51513</name>
    <dbReference type="NCBI Taxonomy" id="883169"/>
    <lineage>
        <taxon>Bacteria</taxon>
        <taxon>Bacillati</taxon>
        <taxon>Actinomycetota</taxon>
        <taxon>Actinomycetes</taxon>
        <taxon>Mycobacteriales</taxon>
        <taxon>Corynebacteriaceae</taxon>
        <taxon>Corynebacterium</taxon>
    </lineage>
</organism>
<dbReference type="EMBL" id="CAJZ01000045">
    <property type="protein sequence ID" value="CCI83082.1"/>
    <property type="molecule type" value="Genomic_DNA"/>
</dbReference>
<dbReference type="AlphaFoldDB" id="I7L882"/>
<dbReference type="STRING" id="29321.AAV33_04135"/>
<accession>I7L882</accession>
<dbReference type="Gene3D" id="3.40.50.300">
    <property type="entry name" value="P-loop containing nucleotide triphosphate hydrolases"/>
    <property type="match status" value="2"/>
</dbReference>
<keyword evidence="1 9" id="KW-0547">Nucleotide-binding</keyword>
<comment type="catalytic activity">
    <reaction evidence="8">
        <text>ATP + H2O = ADP + phosphate + H(+)</text>
        <dbReference type="Rhea" id="RHEA:13065"/>
        <dbReference type="ChEBI" id="CHEBI:15377"/>
        <dbReference type="ChEBI" id="CHEBI:15378"/>
        <dbReference type="ChEBI" id="CHEBI:30616"/>
        <dbReference type="ChEBI" id="CHEBI:43474"/>
        <dbReference type="ChEBI" id="CHEBI:456216"/>
        <dbReference type="EC" id="5.6.2.4"/>
    </reaction>
</comment>
<dbReference type="Pfam" id="PF00580">
    <property type="entry name" value="UvrD-helicase"/>
    <property type="match status" value="1"/>
</dbReference>
<reference evidence="13 14" key="2">
    <citation type="submission" date="2012-08" db="EMBL/GenBank/DDBJ databases">
        <title>The Genome Sequence of Turicella otitidis ATCC 51513.</title>
        <authorList>
            <consortium name="The Broad Institute Genome Sequencing Platform"/>
            <person name="Earl A."/>
            <person name="Ward D."/>
            <person name="Feldgarden M."/>
            <person name="Gevers D."/>
            <person name="Huys G."/>
            <person name="Walker B."/>
            <person name="Young S.K."/>
            <person name="Zeng Q."/>
            <person name="Gargeya S."/>
            <person name="Fitzgerald M."/>
            <person name="Haas B."/>
            <person name="Abouelleil A."/>
            <person name="Alvarado L."/>
            <person name="Arachchi H.M."/>
            <person name="Berlin A.M."/>
            <person name="Chapman S.B."/>
            <person name="Goldberg J."/>
            <person name="Griggs A."/>
            <person name="Gujja S."/>
            <person name="Hansen M."/>
            <person name="Howarth C."/>
            <person name="Imamovic A."/>
            <person name="Larimer J."/>
            <person name="McCowen C."/>
            <person name="Montmayeur A."/>
            <person name="Murphy C."/>
            <person name="Neiman D."/>
            <person name="Pearson M."/>
            <person name="Priest M."/>
            <person name="Roberts A."/>
            <person name="Saif S."/>
            <person name="Shea T."/>
            <person name="Sisk P."/>
            <person name="Sykes S."/>
            <person name="Wortman J."/>
            <person name="Nusbaum C."/>
            <person name="Birren B."/>
        </authorList>
    </citation>
    <scope>NUCLEOTIDE SEQUENCE [LARGE SCALE GENOMIC DNA]</scope>
    <source>
        <strain evidence="13 14">ATCC 51513</strain>
    </source>
</reference>